<evidence type="ECO:0000313" key="8">
    <source>
        <dbReference type="Proteomes" id="UP000510647"/>
    </source>
</evidence>
<dbReference type="GO" id="GO:0005634">
    <property type="term" value="C:nucleus"/>
    <property type="evidence" value="ECO:0007669"/>
    <property type="project" value="TreeGrafter"/>
</dbReference>
<dbReference type="GO" id="GO:0005524">
    <property type="term" value="F:ATP binding"/>
    <property type="evidence" value="ECO:0007669"/>
    <property type="project" value="UniProtKB-UniRule"/>
</dbReference>
<evidence type="ECO:0000256" key="5">
    <source>
        <dbReference type="RuleBase" id="RU368009"/>
    </source>
</evidence>
<protein>
    <recommendedName>
        <fullName evidence="5">NEDD8-activating enzyme E1 catalytic subunit</fullName>
        <ecNumber evidence="5">6.2.1.64</ecNumber>
    </recommendedName>
</protein>
<dbReference type="PANTHER" id="PTHR10953:SF6">
    <property type="entry name" value="NEDD8-ACTIVATING ENZYME E1 CATALYTIC SUBUNIT"/>
    <property type="match status" value="1"/>
</dbReference>
<dbReference type="EMBL" id="CP059268">
    <property type="protein sequence ID" value="QLQ78872.1"/>
    <property type="molecule type" value="Genomic_DNA"/>
</dbReference>
<evidence type="ECO:0000256" key="3">
    <source>
        <dbReference type="ARBA" id="ARBA00022840"/>
    </source>
</evidence>
<keyword evidence="5" id="KW-0436">Ligase</keyword>
<keyword evidence="8" id="KW-1185">Reference proteome</keyword>
<dbReference type="Gene3D" id="3.40.50.720">
    <property type="entry name" value="NAD(P)-binding Rossmann-like Domain"/>
    <property type="match status" value="1"/>
</dbReference>
<keyword evidence="3 5" id="KW-0067">ATP-binding</keyword>
<dbReference type="AlphaFoldDB" id="A0A7H9HRA7"/>
<keyword evidence="1 5" id="KW-0547">Nucleotide-binding</keyword>
<dbReference type="GO" id="GO:0019781">
    <property type="term" value="F:NEDD8 activating enzyme activity"/>
    <property type="evidence" value="ECO:0007669"/>
    <property type="project" value="UniProtKB-UniRule"/>
</dbReference>
<evidence type="ECO:0000313" key="7">
    <source>
        <dbReference type="EMBL" id="QLQ78872.1"/>
    </source>
</evidence>
<dbReference type="InterPro" id="IPR045886">
    <property type="entry name" value="ThiF/MoeB/HesA"/>
</dbReference>
<dbReference type="PROSITE" id="PS00865">
    <property type="entry name" value="UBIQUITIN_ACTIVAT_2"/>
    <property type="match status" value="1"/>
</dbReference>
<dbReference type="GO" id="GO:0045116">
    <property type="term" value="P:protein neddylation"/>
    <property type="evidence" value="ECO:0007669"/>
    <property type="project" value="UniProtKB-UniRule"/>
</dbReference>
<comment type="similarity">
    <text evidence="5">Belongs to the ubiquitin-activating E1 family. UBA3 subfamily.</text>
</comment>
<sequence length="305" mass="33777">MDCKILVLGAGGLGCEVLKNLAMSNVREIHVVDIDTIELTNLNRQFLFHESDIGKPKAEVAASYINRWSQRRKALNPEAPEVIVVPHVQDLTLLPAAFFKQFQFVVSGLDAIAPRRYANEMVVGIARDSNFDICIPLIDGGTEGLKGHVKTVIPGITACWECSLDTVPVQQDTFPLCTIANNPRNLQHVISYAITVSFPQANLDNPQDIQRLFDLSLERAKTFNIDTKDLTIDYLVGVVKHIIPSCSSTNSIVAAACSSRIISIYYDLVDYDTMPTFTIFNGSNGLFTHSFQYQRDAHCLVCQGL</sequence>
<dbReference type="Proteomes" id="UP000510647">
    <property type="component" value="Chromosome 2"/>
</dbReference>
<evidence type="ECO:0000256" key="4">
    <source>
        <dbReference type="PROSITE-ProRule" id="PRU10132"/>
    </source>
</evidence>
<dbReference type="InterPro" id="IPR035985">
    <property type="entry name" value="Ubiquitin-activating_enz"/>
</dbReference>
<proteinExistence type="inferred from homology"/>
<reference evidence="7 8" key="1">
    <citation type="submission" date="2020-06" db="EMBL/GenBank/DDBJ databases">
        <title>The yeast mating-type switching endonuclease HO is a domesticated member of an unorthodox homing genetic element family.</title>
        <authorList>
            <person name="Coughlan A.Y."/>
            <person name="Lombardi L."/>
            <person name="Braun-Galleani S."/>
            <person name="Martos A.R."/>
            <person name="Galeote V."/>
            <person name="Bigey F."/>
            <person name="Dequin S."/>
            <person name="Byrne K.P."/>
            <person name="Wolfe K.H."/>
        </authorList>
    </citation>
    <scope>NUCLEOTIDE SEQUENCE [LARGE SCALE GENOMIC DNA]</scope>
    <source>
        <strain evidence="7 8">CBS2947</strain>
    </source>
</reference>
<comment type="catalytic activity">
    <reaction evidence="5">
        <text>ATP + [NEDD8 protein] + [E1 NEDD8-activating enzyme]-L-cysteine = AMP + diphosphate + [E1 NEDD8-activating enzyme]-S-[NEDD8 protein]-yl-L-cysteine.</text>
        <dbReference type="EC" id="6.2.1.64"/>
    </reaction>
</comment>
<name>A0A7H9HRA7_9SACH</name>
<dbReference type="Pfam" id="PF00899">
    <property type="entry name" value="ThiF"/>
    <property type="match status" value="1"/>
</dbReference>
<feature type="domain" description="THIF-type NAD/FAD binding fold" evidence="6">
    <location>
        <begin position="3"/>
        <end position="299"/>
    </location>
</feature>
<comment type="pathway">
    <text evidence="5">Protein modification; protein neddylation.</text>
</comment>
<dbReference type="OrthoDB" id="10255449at2759"/>
<comment type="function">
    <text evidence="5">Catalytic subunit of the dimeric E1 enzyme, which activates NEDD8.</text>
</comment>
<dbReference type="Gene3D" id="1.10.10.520">
    <property type="entry name" value="Ubiquitin activating enzymes (Uba3). Chain: B, domain 2"/>
    <property type="match status" value="1"/>
</dbReference>
<accession>A0A7H9HRA7</accession>
<evidence type="ECO:0000256" key="1">
    <source>
        <dbReference type="ARBA" id="ARBA00022741"/>
    </source>
</evidence>
<dbReference type="EC" id="6.2.1.64" evidence="5"/>
<dbReference type="InterPro" id="IPR000594">
    <property type="entry name" value="ThiF_NAD_FAD-bd"/>
</dbReference>
<evidence type="ECO:0000259" key="6">
    <source>
        <dbReference type="Pfam" id="PF00899"/>
    </source>
</evidence>
<keyword evidence="2 5" id="KW-0833">Ubl conjugation pathway</keyword>
<gene>
    <name evidence="7" type="ORF">HG537_0B02200</name>
</gene>
<dbReference type="SUPFAM" id="SSF69572">
    <property type="entry name" value="Activating enzymes of the ubiquitin-like proteins"/>
    <property type="match status" value="1"/>
</dbReference>
<evidence type="ECO:0000256" key="2">
    <source>
        <dbReference type="ARBA" id="ARBA00022786"/>
    </source>
</evidence>
<dbReference type="PROSITE" id="PS51257">
    <property type="entry name" value="PROKAR_LIPOPROTEIN"/>
    <property type="match status" value="1"/>
</dbReference>
<organism evidence="7 8">
    <name type="scientific">Torulaspora globosa</name>
    <dbReference type="NCBI Taxonomy" id="48254"/>
    <lineage>
        <taxon>Eukaryota</taxon>
        <taxon>Fungi</taxon>
        <taxon>Dikarya</taxon>
        <taxon>Ascomycota</taxon>
        <taxon>Saccharomycotina</taxon>
        <taxon>Saccharomycetes</taxon>
        <taxon>Saccharomycetales</taxon>
        <taxon>Saccharomycetaceae</taxon>
        <taxon>Torulaspora</taxon>
    </lineage>
</organism>
<dbReference type="InterPro" id="IPR023318">
    <property type="entry name" value="Ub_act_enz_dom_a_sf"/>
</dbReference>
<dbReference type="PANTHER" id="PTHR10953">
    <property type="entry name" value="UBIQUITIN-ACTIVATING ENZYME E1"/>
    <property type="match status" value="1"/>
</dbReference>
<dbReference type="GO" id="GO:0005737">
    <property type="term" value="C:cytoplasm"/>
    <property type="evidence" value="ECO:0007669"/>
    <property type="project" value="TreeGrafter"/>
</dbReference>
<dbReference type="InterPro" id="IPR033127">
    <property type="entry name" value="UBQ-activ_enz_E1_Cys_AS"/>
</dbReference>
<dbReference type="UniPathway" id="UPA00885"/>
<feature type="active site" description="Glycyl thioester intermediate" evidence="4">
    <location>
        <position position="177"/>
    </location>
</feature>